<dbReference type="EMBL" id="VSRR010004914">
    <property type="protein sequence ID" value="MPC41065.1"/>
    <property type="molecule type" value="Genomic_DNA"/>
</dbReference>
<protein>
    <submittedName>
        <fullName evidence="1">Uncharacterized protein</fullName>
    </submittedName>
</protein>
<keyword evidence="2" id="KW-1185">Reference proteome</keyword>
<organism evidence="1 2">
    <name type="scientific">Portunus trituberculatus</name>
    <name type="common">Swimming crab</name>
    <name type="synonym">Neptunus trituberculatus</name>
    <dbReference type="NCBI Taxonomy" id="210409"/>
    <lineage>
        <taxon>Eukaryota</taxon>
        <taxon>Metazoa</taxon>
        <taxon>Ecdysozoa</taxon>
        <taxon>Arthropoda</taxon>
        <taxon>Crustacea</taxon>
        <taxon>Multicrustacea</taxon>
        <taxon>Malacostraca</taxon>
        <taxon>Eumalacostraca</taxon>
        <taxon>Eucarida</taxon>
        <taxon>Decapoda</taxon>
        <taxon>Pleocyemata</taxon>
        <taxon>Brachyura</taxon>
        <taxon>Eubrachyura</taxon>
        <taxon>Portunoidea</taxon>
        <taxon>Portunidae</taxon>
        <taxon>Portuninae</taxon>
        <taxon>Portunus</taxon>
    </lineage>
</organism>
<reference evidence="1 2" key="1">
    <citation type="submission" date="2019-05" db="EMBL/GenBank/DDBJ databases">
        <title>Another draft genome of Portunus trituberculatus and its Hox gene families provides insights of decapod evolution.</title>
        <authorList>
            <person name="Jeong J.-H."/>
            <person name="Song I."/>
            <person name="Kim S."/>
            <person name="Choi T."/>
            <person name="Kim D."/>
            <person name="Ryu S."/>
            <person name="Kim W."/>
        </authorList>
    </citation>
    <scope>NUCLEOTIDE SEQUENCE [LARGE SCALE GENOMIC DNA]</scope>
    <source>
        <tissue evidence="1">Muscle</tissue>
    </source>
</reference>
<evidence type="ECO:0000313" key="2">
    <source>
        <dbReference type="Proteomes" id="UP000324222"/>
    </source>
</evidence>
<name>A0A5B7F650_PORTR</name>
<dbReference type="Proteomes" id="UP000324222">
    <property type="component" value="Unassembled WGS sequence"/>
</dbReference>
<dbReference type="AlphaFoldDB" id="A0A5B7F650"/>
<evidence type="ECO:0000313" key="1">
    <source>
        <dbReference type="EMBL" id="MPC41065.1"/>
    </source>
</evidence>
<accession>A0A5B7F650</accession>
<sequence length="46" mass="4997">MTSYPNSVTILQMAPGSISASQVLDWMTSLQHVIKSPLIARTTHAL</sequence>
<gene>
    <name evidence="1" type="ORF">E2C01_034646</name>
</gene>
<proteinExistence type="predicted"/>
<comment type="caution">
    <text evidence="1">The sequence shown here is derived from an EMBL/GenBank/DDBJ whole genome shotgun (WGS) entry which is preliminary data.</text>
</comment>